<sequence length="82" mass="9398">MFRKNPWLYVLFGIYPLSIFELGLSNISTIKQVLLLIIITSILISVGYYFNFLNIFKSLIVVLFVITPYVIGKLYGNGVFNT</sequence>
<reference evidence="2 3" key="1">
    <citation type="submission" date="2018-08" db="EMBL/GenBank/DDBJ databases">
        <title>Murine metabolic-syndrome-specific gut microbial biobank.</title>
        <authorList>
            <person name="Liu C."/>
        </authorList>
    </citation>
    <scope>NUCLEOTIDE SEQUENCE [LARGE SCALE GENOMIC DNA]</scope>
    <source>
        <strain evidence="2 3">583</strain>
    </source>
</reference>
<gene>
    <name evidence="2" type="ORF">D3Z33_15730</name>
</gene>
<feature type="transmembrane region" description="Helical" evidence="1">
    <location>
        <begin position="33"/>
        <end position="50"/>
    </location>
</feature>
<evidence type="ECO:0000256" key="1">
    <source>
        <dbReference type="SAM" id="Phobius"/>
    </source>
</evidence>
<feature type="transmembrane region" description="Helical" evidence="1">
    <location>
        <begin position="56"/>
        <end position="76"/>
    </location>
</feature>
<evidence type="ECO:0000313" key="2">
    <source>
        <dbReference type="EMBL" id="NBI08303.1"/>
    </source>
</evidence>
<accession>A0A845R737</accession>
<dbReference type="Proteomes" id="UP000467132">
    <property type="component" value="Unassembled WGS sequence"/>
</dbReference>
<keyword evidence="1" id="KW-1133">Transmembrane helix</keyword>
<dbReference type="EMBL" id="QXXA01000028">
    <property type="protein sequence ID" value="NBI08303.1"/>
    <property type="molecule type" value="Genomic_DNA"/>
</dbReference>
<name>A0A845R737_9CLOT</name>
<keyword evidence="1" id="KW-0472">Membrane</keyword>
<protein>
    <submittedName>
        <fullName evidence="2">Uncharacterized protein</fullName>
    </submittedName>
</protein>
<dbReference type="AlphaFoldDB" id="A0A845R737"/>
<comment type="caution">
    <text evidence="2">The sequence shown here is derived from an EMBL/GenBank/DDBJ whole genome shotgun (WGS) entry which is preliminary data.</text>
</comment>
<keyword evidence="1" id="KW-0812">Transmembrane</keyword>
<feature type="transmembrane region" description="Helical" evidence="1">
    <location>
        <begin position="6"/>
        <end position="24"/>
    </location>
</feature>
<keyword evidence="3" id="KW-1185">Reference proteome</keyword>
<evidence type="ECO:0000313" key="3">
    <source>
        <dbReference type="Proteomes" id="UP000467132"/>
    </source>
</evidence>
<proteinExistence type="predicted"/>
<organism evidence="2 3">
    <name type="scientific">Senegalia massiliensis</name>
    <dbReference type="NCBI Taxonomy" id="1720316"/>
    <lineage>
        <taxon>Bacteria</taxon>
        <taxon>Bacillati</taxon>
        <taxon>Bacillota</taxon>
        <taxon>Clostridia</taxon>
        <taxon>Eubacteriales</taxon>
        <taxon>Clostridiaceae</taxon>
        <taxon>Senegalia</taxon>
    </lineage>
</organism>